<reference evidence="5" key="1">
    <citation type="submission" date="2013-01" db="EMBL/GenBank/DDBJ databases">
        <title>Draft Genome Sequence of a Mulberry Tree, Morus notabilis C.K. Schneid.</title>
        <authorList>
            <person name="He N."/>
            <person name="Zhao S."/>
        </authorList>
    </citation>
    <scope>NUCLEOTIDE SEQUENCE</scope>
</reference>
<evidence type="ECO:0000256" key="3">
    <source>
        <dbReference type="ARBA" id="ARBA00022679"/>
    </source>
</evidence>
<dbReference type="Proteomes" id="UP000030645">
    <property type="component" value="Unassembled WGS sequence"/>
</dbReference>
<keyword evidence="2" id="KW-0328">Glycosyltransferase</keyword>
<dbReference type="GO" id="GO:0035251">
    <property type="term" value="F:UDP-glucosyltransferase activity"/>
    <property type="evidence" value="ECO:0007669"/>
    <property type="project" value="InterPro"/>
</dbReference>
<proteinExistence type="inferred from homology"/>
<dbReference type="InterPro" id="IPR050481">
    <property type="entry name" value="UDP-glycosyltransf_plant"/>
</dbReference>
<comment type="similarity">
    <text evidence="1">Belongs to the UDP-glycosyltransferase family.</text>
</comment>
<dbReference type="InterPro" id="IPR002213">
    <property type="entry name" value="UDP_glucos_trans"/>
</dbReference>
<evidence type="ECO:0000256" key="2">
    <source>
        <dbReference type="ARBA" id="ARBA00022676"/>
    </source>
</evidence>
<keyword evidence="5" id="KW-1185">Reference proteome</keyword>
<evidence type="ECO:0000313" key="4">
    <source>
        <dbReference type="EMBL" id="EXB59429.1"/>
    </source>
</evidence>
<name>W9QYW7_9ROSA</name>
<dbReference type="Pfam" id="PF00201">
    <property type="entry name" value="UDPGT"/>
    <property type="match status" value="1"/>
</dbReference>
<protein>
    <submittedName>
        <fullName evidence="4">UDP-glycosyltransferase 91C1</fullName>
    </submittedName>
</protein>
<dbReference type="FunFam" id="3.40.50.2000:FF:000037">
    <property type="entry name" value="Glycosyltransferase"/>
    <property type="match status" value="1"/>
</dbReference>
<gene>
    <name evidence="4" type="ORF">L484_000638</name>
</gene>
<dbReference type="EMBL" id="KE344381">
    <property type="protein sequence ID" value="EXB59429.1"/>
    <property type="molecule type" value="Genomic_DNA"/>
</dbReference>
<keyword evidence="3 4" id="KW-0808">Transferase</keyword>
<dbReference type="PANTHER" id="PTHR48049:SF60">
    <property type="entry name" value="UDP-GLYCOSYLTRANSFERASE 91B1"/>
    <property type="match status" value="1"/>
</dbReference>
<dbReference type="AlphaFoldDB" id="W9QYW7"/>
<sequence length="396" mass="44057">MEKKDNRLHIAIFPWLAYGHVKPFFELSKFLAQKGHKISFISTPKNLQRLPKHPLIDFVSFPLPHVDGLPQGTESTTELPIHKVPFLKKAYDKLVPSLTQFLKEPTDIKWIVHDFLCHWVPRAATQLGINSVYFAISAATSLAFFGPPSELLGGSRQRPENFTVVPEWVGFESDVAYKLFEIKDLHSVSADERWGTLSQWLDSKEENSVLYIAFGTELSLTQDLMHELAHGIEKSGLPFIWVIKDSPLVEGQLGSEIIPPGFETEVAGRGLVWRGWAPQLSILAHSSVGGFLTHCGWSSVIEALGFGKPLVLFAGANADLGLISRLLHGKRVGLEVPRNEETGSFTSESVSEIIRQVMMGEDGESVRANARAAKEIFGDVDINNKWLEDFNMCLGT</sequence>
<evidence type="ECO:0000256" key="1">
    <source>
        <dbReference type="ARBA" id="ARBA00009995"/>
    </source>
</evidence>
<dbReference type="eggNOG" id="KOG1192">
    <property type="taxonomic scope" value="Eukaryota"/>
</dbReference>
<dbReference type="Gene3D" id="3.40.50.2000">
    <property type="entry name" value="Glycogen Phosphorylase B"/>
    <property type="match status" value="2"/>
</dbReference>
<organism evidence="4 5">
    <name type="scientific">Morus notabilis</name>
    <dbReference type="NCBI Taxonomy" id="981085"/>
    <lineage>
        <taxon>Eukaryota</taxon>
        <taxon>Viridiplantae</taxon>
        <taxon>Streptophyta</taxon>
        <taxon>Embryophyta</taxon>
        <taxon>Tracheophyta</taxon>
        <taxon>Spermatophyta</taxon>
        <taxon>Magnoliopsida</taxon>
        <taxon>eudicotyledons</taxon>
        <taxon>Gunneridae</taxon>
        <taxon>Pentapetalae</taxon>
        <taxon>rosids</taxon>
        <taxon>fabids</taxon>
        <taxon>Rosales</taxon>
        <taxon>Moraceae</taxon>
        <taxon>Moreae</taxon>
        <taxon>Morus</taxon>
    </lineage>
</organism>
<evidence type="ECO:0000313" key="5">
    <source>
        <dbReference type="Proteomes" id="UP000030645"/>
    </source>
</evidence>
<dbReference type="SUPFAM" id="SSF53756">
    <property type="entry name" value="UDP-Glycosyltransferase/glycogen phosphorylase"/>
    <property type="match status" value="1"/>
</dbReference>
<dbReference type="PANTHER" id="PTHR48049">
    <property type="entry name" value="GLYCOSYLTRANSFERASE"/>
    <property type="match status" value="1"/>
</dbReference>
<dbReference type="CDD" id="cd03784">
    <property type="entry name" value="GT1_Gtf-like"/>
    <property type="match status" value="1"/>
</dbReference>
<accession>W9QYW7</accession>